<dbReference type="EMBL" id="CAICTM010003199">
    <property type="protein sequence ID" value="CAB9531035.1"/>
    <property type="molecule type" value="Genomic_DNA"/>
</dbReference>
<gene>
    <name evidence="1" type="ORF">SEMRO_3201_G345110.1</name>
</gene>
<reference evidence="1" key="1">
    <citation type="submission" date="2020-06" db="EMBL/GenBank/DDBJ databases">
        <authorList>
            <consortium name="Plant Systems Biology data submission"/>
        </authorList>
    </citation>
    <scope>NUCLEOTIDE SEQUENCE</scope>
    <source>
        <strain evidence="1">D6</strain>
    </source>
</reference>
<comment type="caution">
    <text evidence="1">The sequence shown here is derived from an EMBL/GenBank/DDBJ whole genome shotgun (WGS) entry which is preliminary data.</text>
</comment>
<dbReference type="AlphaFoldDB" id="A0A9N8F589"/>
<accession>A0A9N8F589</accession>
<organism evidence="1 2">
    <name type="scientific">Seminavis robusta</name>
    <dbReference type="NCBI Taxonomy" id="568900"/>
    <lineage>
        <taxon>Eukaryota</taxon>
        <taxon>Sar</taxon>
        <taxon>Stramenopiles</taxon>
        <taxon>Ochrophyta</taxon>
        <taxon>Bacillariophyta</taxon>
        <taxon>Bacillariophyceae</taxon>
        <taxon>Bacillariophycidae</taxon>
        <taxon>Naviculales</taxon>
        <taxon>Naviculaceae</taxon>
        <taxon>Seminavis</taxon>
    </lineage>
</organism>
<proteinExistence type="predicted"/>
<protein>
    <submittedName>
        <fullName evidence="1">Uncharacterized protein</fullName>
    </submittedName>
</protein>
<sequence>MARIKRTPVKNREPTVSYINSSFFDKLDPQITRRLHQRVPMTGNKNLTRVDVLRETVKLIQDETEALEALNCRQAVNEIAKMFNLGSTELWYYYSYGEEEAERLFNISSCPAPEMCQPEVETEETHKAEEW</sequence>
<dbReference type="Proteomes" id="UP001153069">
    <property type="component" value="Unassembled WGS sequence"/>
</dbReference>
<keyword evidence="2" id="KW-1185">Reference proteome</keyword>
<name>A0A9N8F589_9STRA</name>
<evidence type="ECO:0000313" key="2">
    <source>
        <dbReference type="Proteomes" id="UP001153069"/>
    </source>
</evidence>
<evidence type="ECO:0000313" key="1">
    <source>
        <dbReference type="EMBL" id="CAB9531035.1"/>
    </source>
</evidence>